<reference evidence="1 2" key="1">
    <citation type="submission" date="2018-09" db="EMBL/GenBank/DDBJ databases">
        <title>Phylogeny of the Shewanellaceae, and recommendation for two new genera, Pseudoshewanella and Parashewanella.</title>
        <authorList>
            <person name="Wang G."/>
        </authorList>
    </citation>
    <scope>NUCLEOTIDE SEQUENCE [LARGE SCALE GENOMIC DNA]</scope>
    <source>
        <strain evidence="1 2">C51</strain>
    </source>
</reference>
<gene>
    <name evidence="1" type="ORF">D5018_11855</name>
</gene>
<keyword evidence="2" id="KW-1185">Reference proteome</keyword>
<dbReference type="AlphaFoldDB" id="A0A3L8PVX3"/>
<comment type="caution">
    <text evidence="1">The sequence shown here is derived from an EMBL/GenBank/DDBJ whole genome shotgun (WGS) entry which is preliminary data.</text>
</comment>
<name>A0A3L8PVX3_9GAMM</name>
<protein>
    <submittedName>
        <fullName evidence="1">Uncharacterized protein</fullName>
    </submittedName>
</protein>
<organism evidence="1 2">
    <name type="scientific">Parashewanella curva</name>
    <dbReference type="NCBI Taxonomy" id="2338552"/>
    <lineage>
        <taxon>Bacteria</taxon>
        <taxon>Pseudomonadati</taxon>
        <taxon>Pseudomonadota</taxon>
        <taxon>Gammaproteobacteria</taxon>
        <taxon>Alteromonadales</taxon>
        <taxon>Shewanellaceae</taxon>
        <taxon>Parashewanella</taxon>
    </lineage>
</organism>
<evidence type="ECO:0000313" key="2">
    <source>
        <dbReference type="Proteomes" id="UP000281474"/>
    </source>
</evidence>
<dbReference type="RefSeq" id="WP_121839221.1">
    <property type="nucleotide sequence ID" value="NZ_ML014782.1"/>
</dbReference>
<dbReference type="Proteomes" id="UP000281474">
    <property type="component" value="Unassembled WGS sequence"/>
</dbReference>
<proteinExistence type="predicted"/>
<dbReference type="OrthoDB" id="6101842at2"/>
<dbReference type="EMBL" id="QZEI01000033">
    <property type="protein sequence ID" value="RLV59474.1"/>
    <property type="molecule type" value="Genomic_DNA"/>
</dbReference>
<sequence length="171" mass="20128">MTQIIQLALSTSSVDEILEQWRITYPNLSPKLTLFLIEYPEAEIPLKLFAYYLSDAIRVFDEPLFGICLAQAIKSCERSEQQDDELVYDRFFEALTYIAADLLHNIKIEDLQGSEWRIADGNYFTDWFVLNPIRLKQHELRQICIKPLYSEKQTVRRAQQMLNNKMCLTIE</sequence>
<evidence type="ECO:0000313" key="1">
    <source>
        <dbReference type="EMBL" id="RLV59474.1"/>
    </source>
</evidence>
<accession>A0A3L8PVX3</accession>